<feature type="domain" description="Acyl-CoA oxidase/dehydrogenase middle" evidence="8">
    <location>
        <begin position="136"/>
        <end position="234"/>
    </location>
</feature>
<accession>A0A1W2LNC4</accession>
<dbReference type="InterPro" id="IPR013786">
    <property type="entry name" value="AcylCoA_DH/ox_N"/>
</dbReference>
<dbReference type="GO" id="GO:0050660">
    <property type="term" value="F:flavin adenine dinucleotide binding"/>
    <property type="evidence" value="ECO:0007669"/>
    <property type="project" value="InterPro"/>
</dbReference>
<dbReference type="FunFam" id="2.40.110.10:FF:000002">
    <property type="entry name" value="Acyl-CoA dehydrogenase fadE12"/>
    <property type="match status" value="1"/>
</dbReference>
<dbReference type="EMBL" id="LQMT02000030">
    <property type="protein sequence ID" value="ONF64704.1"/>
    <property type="molecule type" value="Genomic_DNA"/>
</dbReference>
<reference evidence="10 11" key="1">
    <citation type="submission" date="2016-12" db="EMBL/GenBank/DDBJ databases">
        <title>Amycolatopsis keratiniphila subsp. keratiniphila genome sequencing and assembly.</title>
        <authorList>
            <person name="Mayilraj S."/>
            <person name="Kaur N."/>
        </authorList>
    </citation>
    <scope>NUCLEOTIDE SEQUENCE [LARGE SCALE GENOMIC DNA]</scope>
    <source>
        <strain evidence="10 11">DSM 44409</strain>
    </source>
</reference>
<dbReference type="PANTHER" id="PTHR43884:SF12">
    <property type="entry name" value="ISOVALERYL-COA DEHYDROGENASE, MITOCHONDRIAL-RELATED"/>
    <property type="match status" value="1"/>
</dbReference>
<evidence type="ECO:0000256" key="1">
    <source>
        <dbReference type="ARBA" id="ARBA00001974"/>
    </source>
</evidence>
<dbReference type="Gene3D" id="2.40.110.10">
    <property type="entry name" value="Butyryl-CoA Dehydrogenase, subunit A, domain 2"/>
    <property type="match status" value="1"/>
</dbReference>
<dbReference type="InterPro" id="IPR009075">
    <property type="entry name" value="AcylCo_DH/oxidase_C"/>
</dbReference>
<keyword evidence="4 6" id="KW-0274">FAD</keyword>
<dbReference type="InterPro" id="IPR036250">
    <property type="entry name" value="AcylCo_DH-like_C"/>
</dbReference>
<dbReference type="Pfam" id="PF00441">
    <property type="entry name" value="Acyl-CoA_dh_1"/>
    <property type="match status" value="1"/>
</dbReference>
<evidence type="ECO:0000259" key="9">
    <source>
        <dbReference type="Pfam" id="PF02771"/>
    </source>
</evidence>
<dbReference type="AlphaFoldDB" id="A0A1W2LNC4"/>
<comment type="caution">
    <text evidence="10">The sequence shown here is derived from an EMBL/GenBank/DDBJ whole genome shotgun (WGS) entry which is preliminary data.</text>
</comment>
<dbReference type="InterPro" id="IPR046373">
    <property type="entry name" value="Acyl-CoA_Oxase/DH_mid-dom_sf"/>
</dbReference>
<dbReference type="PANTHER" id="PTHR43884">
    <property type="entry name" value="ACYL-COA DEHYDROGENASE"/>
    <property type="match status" value="1"/>
</dbReference>
<keyword evidence="5 6" id="KW-0560">Oxidoreductase</keyword>
<evidence type="ECO:0000256" key="6">
    <source>
        <dbReference type="RuleBase" id="RU362125"/>
    </source>
</evidence>
<dbReference type="SUPFAM" id="SSF47203">
    <property type="entry name" value="Acyl-CoA dehydrogenase C-terminal domain-like"/>
    <property type="match status" value="1"/>
</dbReference>
<dbReference type="InterPro" id="IPR009100">
    <property type="entry name" value="AcylCoA_DH/oxidase_NM_dom_sf"/>
</dbReference>
<keyword evidence="3 6" id="KW-0285">Flavoprotein</keyword>
<name>A0A1W2LNC4_9PSEU</name>
<dbReference type="Proteomes" id="UP000076660">
    <property type="component" value="Unassembled WGS sequence"/>
</dbReference>
<evidence type="ECO:0000313" key="11">
    <source>
        <dbReference type="Proteomes" id="UP000076660"/>
    </source>
</evidence>
<dbReference type="RefSeq" id="WP_063275710.1">
    <property type="nucleotide sequence ID" value="NZ_LQMT02000030.1"/>
</dbReference>
<sequence>MIEWSETELLIRDAIREFVDKEIRPHLDALESGTLPPYDIIRKMFASFGIDALARESVSKLLSKSPGSGSGGGLAFGGQEAMALIAVSELAGVSLGIVASLGVSIGLTAQTILTKGTQAQKERWLPGLATFEKVGAWAITEPDSGSDAFGGMKTSVRRDGDEYVLNGQKTFITNGPYADTIIVYAKLDDGSDVRDRKVLTFVLDKGMPGLTQGKPFKKMGMMSSPTGELFFSDVRLGRDRLLGESESGRDGDSKAEVKSGFAVERIGVAALALGIINECHRLCVDYAKNRKLWGQEIGRFQLIQLKLAKMEVARINVQNMVFQLIETLRAGKMPTLAEASAMKLYSSEAATEVAMEAVQLFGGNGYMAEYRVEQLARDAKSLMIYAGSNEIQVTHIAKGLLGR</sequence>
<proteinExistence type="inferred from homology"/>
<evidence type="ECO:0000259" key="8">
    <source>
        <dbReference type="Pfam" id="PF02770"/>
    </source>
</evidence>
<dbReference type="Pfam" id="PF02771">
    <property type="entry name" value="Acyl-CoA_dh_N"/>
    <property type="match status" value="1"/>
</dbReference>
<evidence type="ECO:0000256" key="3">
    <source>
        <dbReference type="ARBA" id="ARBA00022630"/>
    </source>
</evidence>
<dbReference type="Pfam" id="PF02770">
    <property type="entry name" value="Acyl-CoA_dh_M"/>
    <property type="match status" value="1"/>
</dbReference>
<evidence type="ECO:0000313" key="10">
    <source>
        <dbReference type="EMBL" id="ONF64704.1"/>
    </source>
</evidence>
<dbReference type="Gene3D" id="1.20.140.10">
    <property type="entry name" value="Butyryl-CoA Dehydrogenase, subunit A, domain 3"/>
    <property type="match status" value="1"/>
</dbReference>
<dbReference type="Gene3D" id="1.10.540.10">
    <property type="entry name" value="Acyl-CoA dehydrogenase/oxidase, N-terminal domain"/>
    <property type="match status" value="1"/>
</dbReference>
<evidence type="ECO:0000259" key="7">
    <source>
        <dbReference type="Pfam" id="PF00441"/>
    </source>
</evidence>
<feature type="domain" description="Acyl-CoA dehydrogenase/oxidase C-terminal" evidence="7">
    <location>
        <begin position="258"/>
        <end position="401"/>
    </location>
</feature>
<protein>
    <submittedName>
        <fullName evidence="10">Acyl-CoA dehydrogenase</fullName>
    </submittedName>
</protein>
<evidence type="ECO:0000256" key="5">
    <source>
        <dbReference type="ARBA" id="ARBA00023002"/>
    </source>
</evidence>
<feature type="domain" description="Acyl-CoA dehydrogenase/oxidase N-terminal" evidence="9">
    <location>
        <begin position="77"/>
        <end position="131"/>
    </location>
</feature>
<comment type="similarity">
    <text evidence="2 6">Belongs to the acyl-CoA dehydrogenase family.</text>
</comment>
<dbReference type="OrthoDB" id="8876745at2"/>
<gene>
    <name evidence="10" type="ORF">AVR91_0228975</name>
</gene>
<evidence type="ECO:0000256" key="4">
    <source>
        <dbReference type="ARBA" id="ARBA00022827"/>
    </source>
</evidence>
<evidence type="ECO:0000256" key="2">
    <source>
        <dbReference type="ARBA" id="ARBA00009347"/>
    </source>
</evidence>
<organism evidence="10 11">
    <name type="scientific">Amycolatopsis keratiniphila subsp. keratiniphila</name>
    <dbReference type="NCBI Taxonomy" id="227715"/>
    <lineage>
        <taxon>Bacteria</taxon>
        <taxon>Bacillati</taxon>
        <taxon>Actinomycetota</taxon>
        <taxon>Actinomycetes</taxon>
        <taxon>Pseudonocardiales</taxon>
        <taxon>Pseudonocardiaceae</taxon>
        <taxon>Amycolatopsis</taxon>
        <taxon>Amycolatopsis japonica group</taxon>
    </lineage>
</organism>
<dbReference type="SUPFAM" id="SSF56645">
    <property type="entry name" value="Acyl-CoA dehydrogenase NM domain-like"/>
    <property type="match status" value="1"/>
</dbReference>
<dbReference type="InterPro" id="IPR037069">
    <property type="entry name" value="AcylCoA_DH/ox_N_sf"/>
</dbReference>
<dbReference type="InterPro" id="IPR006089">
    <property type="entry name" value="Acyl-CoA_DH_CS"/>
</dbReference>
<dbReference type="PROSITE" id="PS00072">
    <property type="entry name" value="ACYL_COA_DH_1"/>
    <property type="match status" value="1"/>
</dbReference>
<comment type="cofactor">
    <cofactor evidence="1 6">
        <name>FAD</name>
        <dbReference type="ChEBI" id="CHEBI:57692"/>
    </cofactor>
</comment>
<dbReference type="InterPro" id="IPR006091">
    <property type="entry name" value="Acyl-CoA_Oxase/DH_mid-dom"/>
</dbReference>
<dbReference type="GO" id="GO:0003995">
    <property type="term" value="F:acyl-CoA dehydrogenase activity"/>
    <property type="evidence" value="ECO:0007669"/>
    <property type="project" value="InterPro"/>
</dbReference>